<proteinExistence type="predicted"/>
<name>A0A1B7MW65_9AGAM</name>
<gene>
    <name evidence="1" type="ORF">K503DRAFT_784059</name>
</gene>
<organism evidence="1 2">
    <name type="scientific">Rhizopogon vinicolor AM-OR11-026</name>
    <dbReference type="NCBI Taxonomy" id="1314800"/>
    <lineage>
        <taxon>Eukaryota</taxon>
        <taxon>Fungi</taxon>
        <taxon>Dikarya</taxon>
        <taxon>Basidiomycota</taxon>
        <taxon>Agaricomycotina</taxon>
        <taxon>Agaricomycetes</taxon>
        <taxon>Agaricomycetidae</taxon>
        <taxon>Boletales</taxon>
        <taxon>Suillineae</taxon>
        <taxon>Rhizopogonaceae</taxon>
        <taxon>Rhizopogon</taxon>
    </lineage>
</organism>
<dbReference type="Proteomes" id="UP000092154">
    <property type="component" value="Unassembled WGS sequence"/>
</dbReference>
<evidence type="ECO:0000313" key="2">
    <source>
        <dbReference type="Proteomes" id="UP000092154"/>
    </source>
</evidence>
<dbReference type="InParanoid" id="A0A1B7MW65"/>
<keyword evidence="2" id="KW-1185">Reference proteome</keyword>
<dbReference type="AlphaFoldDB" id="A0A1B7MW65"/>
<accession>A0A1B7MW65</accession>
<evidence type="ECO:0000313" key="1">
    <source>
        <dbReference type="EMBL" id="OAX36846.1"/>
    </source>
</evidence>
<protein>
    <submittedName>
        <fullName evidence="1">Uncharacterized protein</fullName>
    </submittedName>
</protein>
<dbReference type="EMBL" id="KV448389">
    <property type="protein sequence ID" value="OAX36846.1"/>
    <property type="molecule type" value="Genomic_DNA"/>
</dbReference>
<sequence>MYASFDDGANRSSIWGCGGTLFHLDVAPRAGDTSHISRDVGSPPAAAASNWPDRWAVRGGEDDRGAALAGEYIAAKTSSITILHRVLTAGFGPLSLLAASRPNKPRRLRRHLQRRTGQLNESSNVLFEMAQEIGLNNGGPLFLSRVAHAVSVVQDSGRGTIGMGTVTQGFSWAGSTKKSICAQVKMWENDLDNYIVVQAHSKGDCSGPSGMLGPAARVESNIRNAINFVIAKL</sequence>
<reference evidence="1 2" key="1">
    <citation type="submission" date="2016-06" db="EMBL/GenBank/DDBJ databases">
        <title>Comparative genomics of the ectomycorrhizal sister species Rhizopogon vinicolor and Rhizopogon vesiculosus (Basidiomycota: Boletales) reveals a divergence of the mating type B locus.</title>
        <authorList>
            <consortium name="DOE Joint Genome Institute"/>
            <person name="Mujic A.B."/>
            <person name="Kuo A."/>
            <person name="Tritt A."/>
            <person name="Lipzen A."/>
            <person name="Chen C."/>
            <person name="Johnson J."/>
            <person name="Sharma A."/>
            <person name="Barry K."/>
            <person name="Grigoriev I.V."/>
            <person name="Spatafora J.W."/>
        </authorList>
    </citation>
    <scope>NUCLEOTIDE SEQUENCE [LARGE SCALE GENOMIC DNA]</scope>
    <source>
        <strain evidence="1 2">AM-OR11-026</strain>
    </source>
</reference>